<evidence type="ECO:0000256" key="1">
    <source>
        <dbReference type="ARBA" id="ARBA00023118"/>
    </source>
</evidence>
<dbReference type="NCBIfam" id="TIGR02593">
    <property type="entry name" value="CRISPR_cas5"/>
    <property type="match status" value="1"/>
</dbReference>
<gene>
    <name evidence="2" type="primary">cas5e</name>
    <name evidence="2" type="ORF">CWE10_12125</name>
</gene>
<proteinExistence type="predicted"/>
<protein>
    <submittedName>
        <fullName evidence="2">Type I-E CRISPR-associated protein Cas5/CasD</fullName>
    </submittedName>
</protein>
<sequence>MYTLLLRLAGPMQSWGTASRFTERDTGMEPSKSGVIGILCAALGKPREERPEDGGRWPSLAELARLRMGVRIDAPGRVGVDFQTAGGGRLGTRPYGVAKADGSKPDSVMSWRYYLEDAAFLVGLESGNRALLERLHVALREPVWPLYLGRKSYVPSSPIFLPDGLREGGLETVLAQYPPLVVSGQERVRVVVDQAEPSGEVRMDVPLDFARRLFGIRYVCSYSIDLPDEAGT</sequence>
<dbReference type="EMBL" id="PIUK01000121">
    <property type="protein sequence ID" value="MBY6276937.1"/>
    <property type="molecule type" value="Genomic_DNA"/>
</dbReference>
<dbReference type="GO" id="GO:0003723">
    <property type="term" value="F:RNA binding"/>
    <property type="evidence" value="ECO:0007669"/>
    <property type="project" value="InterPro"/>
</dbReference>
<dbReference type="Pfam" id="PF09704">
    <property type="entry name" value="Cas_Cas5d"/>
    <property type="match status" value="1"/>
</dbReference>
<evidence type="ECO:0000313" key="3">
    <source>
        <dbReference type="Proteomes" id="UP000732377"/>
    </source>
</evidence>
<dbReference type="Proteomes" id="UP000732377">
    <property type="component" value="Unassembled WGS sequence"/>
</dbReference>
<keyword evidence="1" id="KW-0051">Antiviral defense</keyword>
<dbReference type="AlphaFoldDB" id="A0A953LKF6"/>
<dbReference type="NCBIfam" id="TIGR01868">
    <property type="entry name" value="casD_Cas5e"/>
    <property type="match status" value="1"/>
</dbReference>
<dbReference type="InterPro" id="IPR010147">
    <property type="entry name" value="CRISPR-assoc_prot_CasD"/>
</dbReference>
<dbReference type="Gene3D" id="3.30.70.2660">
    <property type="match status" value="1"/>
</dbReference>
<accession>A0A953LKF6</accession>
<evidence type="ECO:0000313" key="2">
    <source>
        <dbReference type="EMBL" id="MBY6276937.1"/>
    </source>
</evidence>
<organism evidence="2 3">
    <name type="scientific">Symbiobacterium thermophilum</name>
    <dbReference type="NCBI Taxonomy" id="2734"/>
    <lineage>
        <taxon>Bacteria</taxon>
        <taxon>Bacillati</taxon>
        <taxon>Bacillota</taxon>
        <taxon>Clostridia</taxon>
        <taxon>Eubacteriales</taxon>
        <taxon>Symbiobacteriaceae</taxon>
        <taxon>Symbiobacterium</taxon>
    </lineage>
</organism>
<name>A0A953LKF6_SYMTR</name>
<dbReference type="GO" id="GO:0043571">
    <property type="term" value="P:maintenance of CRISPR repeat elements"/>
    <property type="evidence" value="ECO:0007669"/>
    <property type="project" value="InterPro"/>
</dbReference>
<dbReference type="OMA" id="DYHTTQV"/>
<reference evidence="2" key="1">
    <citation type="submission" date="2017-11" db="EMBL/GenBank/DDBJ databases">
        <title>Three new genomes from thermophilic consortium.</title>
        <authorList>
            <person name="Quaggio R."/>
            <person name="Amgarten D."/>
            <person name="Setubal J.C."/>
        </authorList>
    </citation>
    <scope>NUCLEOTIDE SEQUENCE</scope>
    <source>
        <strain evidence="2">ZCTH01-B2</strain>
    </source>
</reference>
<comment type="caution">
    <text evidence="2">The sequence shown here is derived from an EMBL/GenBank/DDBJ whole genome shotgun (WGS) entry which is preliminary data.</text>
</comment>
<dbReference type="RefSeq" id="WP_011194801.1">
    <property type="nucleotide sequence ID" value="NZ_PIUK01000121.1"/>
</dbReference>
<dbReference type="InterPro" id="IPR013422">
    <property type="entry name" value="CRISPR-assoc_prot_Cas5_N"/>
</dbReference>
<dbReference type="CDD" id="cd09756">
    <property type="entry name" value="Cas5_I-E"/>
    <property type="match status" value="1"/>
</dbReference>
<dbReference type="InterPro" id="IPR021124">
    <property type="entry name" value="CRISPR-assoc_prot_Cas5"/>
</dbReference>
<dbReference type="GO" id="GO:0051607">
    <property type="term" value="P:defense response to virus"/>
    <property type="evidence" value="ECO:0007669"/>
    <property type="project" value="UniProtKB-KW"/>
</dbReference>